<feature type="region of interest" description="Disordered" evidence="1">
    <location>
        <begin position="85"/>
        <end position="196"/>
    </location>
</feature>
<gene>
    <name evidence="3" type="ORF">ACH5RR_001263</name>
</gene>
<evidence type="ECO:0000256" key="1">
    <source>
        <dbReference type="SAM" id="MobiDB-lite"/>
    </source>
</evidence>
<evidence type="ECO:0000256" key="2">
    <source>
        <dbReference type="SAM" id="Phobius"/>
    </source>
</evidence>
<evidence type="ECO:0000313" key="3">
    <source>
        <dbReference type="EMBL" id="KAL3537897.1"/>
    </source>
</evidence>
<dbReference type="AlphaFoldDB" id="A0ABD3B437"/>
<keyword evidence="4" id="KW-1185">Reference proteome</keyword>
<name>A0ABD3B437_9GENT</name>
<evidence type="ECO:0000313" key="4">
    <source>
        <dbReference type="Proteomes" id="UP001630127"/>
    </source>
</evidence>
<accession>A0ABD3B437</accession>
<proteinExistence type="predicted"/>
<keyword evidence="2" id="KW-0812">Transmembrane</keyword>
<sequence>MAVHVPLSFVAQAEAHLLMLSHMNLLAPAIGDPISVLMLMGLYVLTSGNRRGGIYQDGGGNHRTHSVNWAKGKKGYQIEEGDIENRKNECQMKSLTPRSPKKTNENIERGEGKEKSEQTKRALNWKGSAGRVGETREENKLIYRGGNEENKGTGNRGEKHQPISCILGKGSEGMGCEKSPQMRDAGGTALLENEGE</sequence>
<protein>
    <submittedName>
        <fullName evidence="3">Uncharacterized protein</fullName>
    </submittedName>
</protein>
<dbReference type="EMBL" id="JBJUIK010000001">
    <property type="protein sequence ID" value="KAL3537897.1"/>
    <property type="molecule type" value="Genomic_DNA"/>
</dbReference>
<keyword evidence="2" id="KW-0472">Membrane</keyword>
<reference evidence="3 4" key="1">
    <citation type="submission" date="2024-11" db="EMBL/GenBank/DDBJ databases">
        <title>A near-complete genome assembly of Cinchona calisaya.</title>
        <authorList>
            <person name="Lian D.C."/>
            <person name="Zhao X.W."/>
            <person name="Wei L."/>
        </authorList>
    </citation>
    <scope>NUCLEOTIDE SEQUENCE [LARGE SCALE GENOMIC DNA]</scope>
    <source>
        <tissue evidence="3">Nenye</tissue>
    </source>
</reference>
<keyword evidence="2" id="KW-1133">Transmembrane helix</keyword>
<dbReference type="Proteomes" id="UP001630127">
    <property type="component" value="Unassembled WGS sequence"/>
</dbReference>
<comment type="caution">
    <text evidence="3">The sequence shown here is derived from an EMBL/GenBank/DDBJ whole genome shotgun (WGS) entry which is preliminary data.</text>
</comment>
<organism evidence="3 4">
    <name type="scientific">Cinchona calisaya</name>
    <dbReference type="NCBI Taxonomy" id="153742"/>
    <lineage>
        <taxon>Eukaryota</taxon>
        <taxon>Viridiplantae</taxon>
        <taxon>Streptophyta</taxon>
        <taxon>Embryophyta</taxon>
        <taxon>Tracheophyta</taxon>
        <taxon>Spermatophyta</taxon>
        <taxon>Magnoliopsida</taxon>
        <taxon>eudicotyledons</taxon>
        <taxon>Gunneridae</taxon>
        <taxon>Pentapetalae</taxon>
        <taxon>asterids</taxon>
        <taxon>lamiids</taxon>
        <taxon>Gentianales</taxon>
        <taxon>Rubiaceae</taxon>
        <taxon>Cinchonoideae</taxon>
        <taxon>Cinchoneae</taxon>
        <taxon>Cinchona</taxon>
    </lineage>
</organism>
<feature type="compositionally biased region" description="Basic and acidic residues" evidence="1">
    <location>
        <begin position="133"/>
        <end position="161"/>
    </location>
</feature>
<feature type="compositionally biased region" description="Basic and acidic residues" evidence="1">
    <location>
        <begin position="102"/>
        <end position="120"/>
    </location>
</feature>
<dbReference type="SUPFAM" id="SSF64484">
    <property type="entry name" value="beta and beta-prime subunits of DNA dependent RNA-polymerase"/>
    <property type="match status" value="1"/>
</dbReference>
<feature type="transmembrane region" description="Helical" evidence="2">
    <location>
        <begin position="25"/>
        <end position="45"/>
    </location>
</feature>